<protein>
    <submittedName>
        <fullName evidence="2">Biotin transporter BioY</fullName>
    </submittedName>
</protein>
<evidence type="ECO:0000313" key="2">
    <source>
        <dbReference type="EMBL" id="MCS3902915.1"/>
    </source>
</evidence>
<reference evidence="2" key="1">
    <citation type="submission" date="2022-08" db="EMBL/GenBank/DDBJ databases">
        <title>Genomic Encyclopedia of Type Strains, Phase III (KMG-III): the genomes of soil and plant-associated and newly described type strains.</title>
        <authorList>
            <person name="Whitman W."/>
        </authorList>
    </citation>
    <scope>NUCLEOTIDE SEQUENCE</scope>
    <source>
        <strain evidence="2">HMT 1</strain>
    </source>
</reference>
<comment type="caution">
    <text evidence="2">The sequence shown here is derived from an EMBL/GenBank/DDBJ whole genome shotgun (WGS) entry which is preliminary data.</text>
</comment>
<evidence type="ECO:0000313" key="3">
    <source>
        <dbReference type="Proteomes" id="UP001204445"/>
    </source>
</evidence>
<name>A0AAE3HJI5_9GAMM</name>
<dbReference type="AlphaFoldDB" id="A0AAE3HJI5"/>
<proteinExistence type="predicted"/>
<feature type="transmembrane region" description="Helical" evidence="1">
    <location>
        <begin position="41"/>
        <end position="62"/>
    </location>
</feature>
<accession>A0AAE3HJI5</accession>
<dbReference type="InterPro" id="IPR016768">
    <property type="entry name" value="UCP019883"/>
</dbReference>
<dbReference type="RefSeq" id="WP_259054519.1">
    <property type="nucleotide sequence ID" value="NZ_JANUCT010000005.1"/>
</dbReference>
<keyword evidence="1" id="KW-1133">Transmembrane helix</keyword>
<dbReference type="Proteomes" id="UP001204445">
    <property type="component" value="Unassembled WGS sequence"/>
</dbReference>
<keyword evidence="1" id="KW-0812">Transmembrane</keyword>
<dbReference type="PIRSF" id="PIRSF019883">
    <property type="entry name" value="UCP019883"/>
    <property type="match status" value="1"/>
</dbReference>
<dbReference type="Pfam" id="PF10993">
    <property type="entry name" value="DUF2818"/>
    <property type="match status" value="1"/>
</dbReference>
<feature type="transmembrane region" description="Helical" evidence="1">
    <location>
        <begin position="74"/>
        <end position="94"/>
    </location>
</feature>
<keyword evidence="1" id="KW-0472">Membrane</keyword>
<organism evidence="2 3">
    <name type="scientific">Methylohalomonas lacus</name>
    <dbReference type="NCBI Taxonomy" id="398773"/>
    <lineage>
        <taxon>Bacteria</taxon>
        <taxon>Pseudomonadati</taxon>
        <taxon>Pseudomonadota</taxon>
        <taxon>Gammaproteobacteria</taxon>
        <taxon>Methylohalomonadales</taxon>
        <taxon>Methylohalomonadaceae</taxon>
        <taxon>Methylohalomonas</taxon>
    </lineage>
</organism>
<sequence length="110" mass="12812">MSIGLAIWLLLALALVAANLPWLSERFLFVWTPRGGHKQFWMRLLEWLLMALLVGVLATAIERKATGGTHAQDWEFYWVGLCLFMVFAIPGFVWRHQWLPFSRRGRRRSG</sequence>
<dbReference type="EMBL" id="JANUCT010000005">
    <property type="protein sequence ID" value="MCS3902915.1"/>
    <property type="molecule type" value="Genomic_DNA"/>
</dbReference>
<keyword evidence="3" id="KW-1185">Reference proteome</keyword>
<gene>
    <name evidence="2" type="ORF">J2T55_000923</name>
</gene>
<evidence type="ECO:0000256" key="1">
    <source>
        <dbReference type="SAM" id="Phobius"/>
    </source>
</evidence>